<dbReference type="AlphaFoldDB" id="A0A024T9Z3"/>
<dbReference type="VEuPathDB" id="FungiDB:H310_14814"/>
<organism evidence="1">
    <name type="scientific">Aphanomyces invadans</name>
    <dbReference type="NCBI Taxonomy" id="157072"/>
    <lineage>
        <taxon>Eukaryota</taxon>
        <taxon>Sar</taxon>
        <taxon>Stramenopiles</taxon>
        <taxon>Oomycota</taxon>
        <taxon>Saprolegniomycetes</taxon>
        <taxon>Saprolegniales</taxon>
        <taxon>Verrucalvaceae</taxon>
        <taxon>Aphanomyces</taxon>
    </lineage>
</organism>
<dbReference type="RefSeq" id="XP_008880967.1">
    <property type="nucleotide sequence ID" value="XM_008882745.1"/>
</dbReference>
<name>A0A024T9Z3_9STRA</name>
<dbReference type="EMBL" id="KI914042">
    <property type="protein sequence ID" value="ETV90411.1"/>
    <property type="molecule type" value="Genomic_DNA"/>
</dbReference>
<accession>A0A024T9Z3</accession>
<sequence>MKWRRNSGDWLMIGANEDNTCQVAALHQACDLLDLAFSFTDEYIQEYKDAEGIDPTSAISQSKFRPFMRHLVMEHVLPFRLEAATNNIATRKASGVACDAISATDEEGLYLLITTESDVSDACILQRLPGFMFHLYDGKDKVDILDTLHRSEHQRPIQLQRLCRLTPIGIRRGKFAKAKKGLPPPPLPLHMSIAN</sequence>
<dbReference type="GeneID" id="20091864"/>
<protein>
    <submittedName>
        <fullName evidence="1">Uncharacterized protein</fullName>
    </submittedName>
</protein>
<gene>
    <name evidence="1" type="ORF">H310_14814</name>
</gene>
<reference evidence="1" key="1">
    <citation type="submission" date="2013-12" db="EMBL/GenBank/DDBJ databases">
        <title>The Genome Sequence of Aphanomyces invadans NJM9701.</title>
        <authorList>
            <consortium name="The Broad Institute Genomics Platform"/>
            <person name="Russ C."/>
            <person name="Tyler B."/>
            <person name="van West P."/>
            <person name="Dieguez-Uribeondo J."/>
            <person name="Young S.K."/>
            <person name="Zeng Q."/>
            <person name="Gargeya S."/>
            <person name="Fitzgerald M."/>
            <person name="Abouelleil A."/>
            <person name="Alvarado L."/>
            <person name="Chapman S.B."/>
            <person name="Gainer-Dewar J."/>
            <person name="Goldberg J."/>
            <person name="Griggs A."/>
            <person name="Gujja S."/>
            <person name="Hansen M."/>
            <person name="Howarth C."/>
            <person name="Imamovic A."/>
            <person name="Ireland A."/>
            <person name="Larimer J."/>
            <person name="McCowan C."/>
            <person name="Murphy C."/>
            <person name="Pearson M."/>
            <person name="Poon T.W."/>
            <person name="Priest M."/>
            <person name="Roberts A."/>
            <person name="Saif S."/>
            <person name="Shea T."/>
            <person name="Sykes S."/>
            <person name="Wortman J."/>
            <person name="Nusbaum C."/>
            <person name="Birren B."/>
        </authorList>
    </citation>
    <scope>NUCLEOTIDE SEQUENCE [LARGE SCALE GENOMIC DNA]</scope>
    <source>
        <strain evidence="1">NJM9701</strain>
    </source>
</reference>
<proteinExistence type="predicted"/>
<evidence type="ECO:0000313" key="1">
    <source>
        <dbReference type="EMBL" id="ETV90411.1"/>
    </source>
</evidence>